<dbReference type="AlphaFoldDB" id="A0A8J6JHW0"/>
<gene>
    <name evidence="1" type="ORF">H8S62_05290</name>
</gene>
<keyword evidence="2" id="KW-1185">Reference proteome</keyword>
<dbReference type="EMBL" id="JACOPQ010000003">
    <property type="protein sequence ID" value="MBC5736418.1"/>
    <property type="molecule type" value="Genomic_DNA"/>
</dbReference>
<dbReference type="InterPro" id="IPR039437">
    <property type="entry name" value="FrzH/put_lumazine-bd"/>
</dbReference>
<evidence type="ECO:0000313" key="2">
    <source>
        <dbReference type="Proteomes" id="UP000607645"/>
    </source>
</evidence>
<dbReference type="SUPFAM" id="SSF54427">
    <property type="entry name" value="NTF2-like"/>
    <property type="match status" value="1"/>
</dbReference>
<dbReference type="Proteomes" id="UP000607645">
    <property type="component" value="Unassembled WGS sequence"/>
</dbReference>
<protein>
    <submittedName>
        <fullName evidence="1">Nuclear transport factor 2 family protein</fullName>
    </submittedName>
</protein>
<dbReference type="InterPro" id="IPR032710">
    <property type="entry name" value="NTF2-like_dom_sf"/>
</dbReference>
<organism evidence="1 2">
    <name type="scientific">Lawsonibacter faecis</name>
    <dbReference type="NCBI Taxonomy" id="2763052"/>
    <lineage>
        <taxon>Bacteria</taxon>
        <taxon>Bacillati</taxon>
        <taxon>Bacillota</taxon>
        <taxon>Clostridia</taxon>
        <taxon>Eubacteriales</taxon>
        <taxon>Oscillospiraceae</taxon>
        <taxon>Lawsonibacter</taxon>
    </lineage>
</organism>
<name>A0A8J6JHW0_9FIRM</name>
<dbReference type="Gene3D" id="3.10.450.50">
    <property type="match status" value="1"/>
</dbReference>
<dbReference type="Pfam" id="PF12893">
    <property type="entry name" value="Lumazine_bd_2"/>
    <property type="match status" value="1"/>
</dbReference>
<reference evidence="1" key="1">
    <citation type="submission" date="2020-08" db="EMBL/GenBank/DDBJ databases">
        <title>Genome public.</title>
        <authorList>
            <person name="Liu C."/>
            <person name="Sun Q."/>
        </authorList>
    </citation>
    <scope>NUCLEOTIDE SEQUENCE</scope>
    <source>
        <strain evidence="1">NSJ-52</strain>
    </source>
</reference>
<dbReference type="RefSeq" id="WP_155148034.1">
    <property type="nucleotide sequence ID" value="NZ_JACOPQ010000003.1"/>
</dbReference>
<evidence type="ECO:0000313" key="1">
    <source>
        <dbReference type="EMBL" id="MBC5736418.1"/>
    </source>
</evidence>
<proteinExistence type="predicted"/>
<accession>A0A8J6JHW0</accession>
<comment type="caution">
    <text evidence="1">The sequence shown here is derived from an EMBL/GenBank/DDBJ whole genome shotgun (WGS) entry which is preliminary data.</text>
</comment>
<sequence length="123" mass="13713">MTNTEVERVREVVQRYIDATYKADIPALKSCFHKDARMTGYLGDMLLVGTPDPFFEDMGSAPSMESKGDPYKAEIRALSVTGRIADAVVYETGFRGDGVLEDHFHLICDNGVWSIISKNFTTI</sequence>